<dbReference type="InterPro" id="IPR015500">
    <property type="entry name" value="Peptidase_S8_subtilisin-rel"/>
</dbReference>
<dbReference type="PROSITE" id="PS51892">
    <property type="entry name" value="SUBTILASE"/>
    <property type="match status" value="1"/>
</dbReference>
<dbReference type="InterPro" id="IPR036852">
    <property type="entry name" value="Peptidase_S8/S53_dom_sf"/>
</dbReference>
<dbReference type="Proteomes" id="UP000076794">
    <property type="component" value="Chromosome"/>
</dbReference>
<feature type="signal peptide" evidence="6">
    <location>
        <begin position="1"/>
        <end position="31"/>
    </location>
</feature>
<dbReference type="InterPro" id="IPR000209">
    <property type="entry name" value="Peptidase_S8/S53_dom"/>
</dbReference>
<dbReference type="SUPFAM" id="SSF49464">
    <property type="entry name" value="Carboxypeptidase regulatory domain-like"/>
    <property type="match status" value="1"/>
</dbReference>
<dbReference type="PATRIC" id="fig|1300344.3.peg.2857"/>
<dbReference type="Gene3D" id="3.40.50.200">
    <property type="entry name" value="Peptidase S8/S53 domain"/>
    <property type="match status" value="1"/>
</dbReference>
<evidence type="ECO:0000313" key="9">
    <source>
        <dbReference type="Proteomes" id="UP000076794"/>
    </source>
</evidence>
<feature type="active site" description="Charge relay system" evidence="5">
    <location>
        <position position="418"/>
    </location>
</feature>
<keyword evidence="2 5" id="KW-0645">Protease</keyword>
<organism evidence="8 9">
    <name type="scientific">Isoptericola dokdonensis DS-3</name>
    <dbReference type="NCBI Taxonomy" id="1300344"/>
    <lineage>
        <taxon>Bacteria</taxon>
        <taxon>Bacillati</taxon>
        <taxon>Actinomycetota</taxon>
        <taxon>Actinomycetes</taxon>
        <taxon>Micrococcales</taxon>
        <taxon>Promicromonosporaceae</taxon>
        <taxon>Isoptericola</taxon>
    </lineage>
</organism>
<evidence type="ECO:0000256" key="2">
    <source>
        <dbReference type="ARBA" id="ARBA00022670"/>
    </source>
</evidence>
<dbReference type="InterPro" id="IPR008969">
    <property type="entry name" value="CarboxyPept-like_regulatory"/>
</dbReference>
<gene>
    <name evidence="8" type="primary">bpr</name>
    <name evidence="8" type="ORF">I598_2839</name>
</gene>
<feature type="active site" description="Charge relay system" evidence="5">
    <location>
        <position position="248"/>
    </location>
</feature>
<dbReference type="GO" id="GO:0004252">
    <property type="term" value="F:serine-type endopeptidase activity"/>
    <property type="evidence" value="ECO:0007669"/>
    <property type="project" value="UniProtKB-UniRule"/>
</dbReference>
<feature type="chain" id="PRO_5039725808" evidence="6">
    <location>
        <begin position="32"/>
        <end position="844"/>
    </location>
</feature>
<protein>
    <submittedName>
        <fullName evidence="8">Bacillopeptidase F</fullName>
        <ecNumber evidence="8">3.4.21.-</ecNumber>
    </submittedName>
</protein>
<reference evidence="8 9" key="1">
    <citation type="submission" date="2016-01" db="EMBL/GenBank/DDBJ databases">
        <title>Complete genome sequence of a soil Actinobacterium, Isoptericola dokdonensis DS-3.</title>
        <authorList>
            <person name="Kwon S.-K."/>
            <person name="Kim J.F."/>
        </authorList>
    </citation>
    <scope>NUCLEOTIDE SEQUENCE [LARGE SCALE GENOMIC DNA]</scope>
    <source>
        <strain evidence="8 9">DS-3</strain>
    </source>
</reference>
<dbReference type="SUPFAM" id="SSF49452">
    <property type="entry name" value="Starch-binding domain-like"/>
    <property type="match status" value="1"/>
</dbReference>
<accession>A0A161I926</accession>
<sequence length="844" mass="86651">MHQSRPPGRRRAAWTVATLTAAALLTGPLTAAADTAGPLADSPKVDPALASAVSDGAEATFFVVLKDQADLAAPRAKRSHAAKAEAAYDELREHAASSQKSLTAFLDRKKVGHEDFWIANTVQVTGDADLVAELSKRSDVASVVPEQTYYLDATEASPAGDVESERATTAAAPEWGVADINADDVWAQYEDRGEGIVIANIDSGVQYDHPDLVGTYRGNDGDGTFTHDYNFYDPTGTCTDGPCDNNGHGTHTMGTMVGANGIGVAPGATWIAAKGCEARSCSDASLLKAGQWILAPTDAEGLNPRPDLAPNIVNNSWGGGRTTFYQDIVEAWNAVGIFEAFAAGNSGDGATCSTTESPGAQAPAYGVGAYDVTGTIADFSGFGPSPVDGSAKPNIAAPGVNVRSTVPGSAYQANNGTSMATPHVAGAVALLWAASPALIGDIAGTRELLDAGARDVDDTHCGGTAAMNNVWGEGKLDVLASVELAPRTAGTLTGTVKEKGTGTPLEGVTVTAENAAGVRSVVTGPDGTYRLNLVPGTYDVTMRGYGYATRTFTGIEVTDGATTKRGAQLAATAQHAVTGTVLDVTGAPLAGATVQVEGAPLAAVTTGADGSFQVPAVAEGDYALVATPAEPVLCNGTSRTDLTVDGAEARTVQLPAKADFFGNSCTPVEYSWVKGASTVALSGDEDAATISLPFWVSLYGVDYSSASVTTNGLVNFLSPRLGDYENTALPEAAAPNGVVAPFWDDLMLDKRSSVQTATKGKAGNRTFAIVWNKAVLVDDGGRVTFEVLFHEASGDVTFQYQSVPGSGASATVGIENQTGADALQYSFDQPVLTDGSAIRITPGA</sequence>
<dbReference type="InterPro" id="IPR023828">
    <property type="entry name" value="Peptidase_S8_Ser-AS"/>
</dbReference>
<comment type="similarity">
    <text evidence="1 5">Belongs to the peptidase S8 family.</text>
</comment>
<dbReference type="InterPro" id="IPR013784">
    <property type="entry name" value="Carb-bd-like_fold"/>
</dbReference>
<evidence type="ECO:0000256" key="1">
    <source>
        <dbReference type="ARBA" id="ARBA00011073"/>
    </source>
</evidence>
<dbReference type="PROSITE" id="PS00138">
    <property type="entry name" value="SUBTILASE_SER"/>
    <property type="match status" value="1"/>
</dbReference>
<evidence type="ECO:0000256" key="4">
    <source>
        <dbReference type="ARBA" id="ARBA00022825"/>
    </source>
</evidence>
<dbReference type="PRINTS" id="PR00723">
    <property type="entry name" value="SUBTILISIN"/>
</dbReference>
<dbReference type="Gene3D" id="2.60.40.1120">
    <property type="entry name" value="Carboxypeptidase-like, regulatory domain"/>
    <property type="match status" value="2"/>
</dbReference>
<keyword evidence="6" id="KW-0732">Signal</keyword>
<evidence type="ECO:0000259" key="7">
    <source>
        <dbReference type="Pfam" id="PF00082"/>
    </source>
</evidence>
<dbReference type="EMBL" id="CP014209">
    <property type="protein sequence ID" value="ANC32358.1"/>
    <property type="molecule type" value="Genomic_DNA"/>
</dbReference>
<dbReference type="Pfam" id="PF00082">
    <property type="entry name" value="Peptidase_S8"/>
    <property type="match status" value="1"/>
</dbReference>
<dbReference type="GO" id="GO:0030246">
    <property type="term" value="F:carbohydrate binding"/>
    <property type="evidence" value="ECO:0007669"/>
    <property type="project" value="InterPro"/>
</dbReference>
<dbReference type="OrthoDB" id="9813435at2"/>
<feature type="active site" description="Charge relay system" evidence="5">
    <location>
        <position position="202"/>
    </location>
</feature>
<dbReference type="PANTHER" id="PTHR43806:SF11">
    <property type="entry name" value="CEREVISIN-RELATED"/>
    <property type="match status" value="1"/>
</dbReference>
<keyword evidence="4 5" id="KW-0720">Serine protease</keyword>
<dbReference type="EC" id="3.4.21.-" evidence="8"/>
<name>A0A161I926_9MICO</name>
<evidence type="ECO:0000256" key="3">
    <source>
        <dbReference type="ARBA" id="ARBA00022801"/>
    </source>
</evidence>
<keyword evidence="3 5" id="KW-0378">Hydrolase</keyword>
<evidence type="ECO:0000256" key="6">
    <source>
        <dbReference type="SAM" id="SignalP"/>
    </source>
</evidence>
<dbReference type="Pfam" id="PF13620">
    <property type="entry name" value="CarboxypepD_reg"/>
    <property type="match status" value="2"/>
</dbReference>
<dbReference type="PANTHER" id="PTHR43806">
    <property type="entry name" value="PEPTIDASE S8"/>
    <property type="match status" value="1"/>
</dbReference>
<dbReference type="InterPro" id="IPR050131">
    <property type="entry name" value="Peptidase_S8_subtilisin-like"/>
</dbReference>
<dbReference type="KEGG" id="ido:I598_2839"/>
<dbReference type="RefSeq" id="WP_068203490.1">
    <property type="nucleotide sequence ID" value="NZ_CP014209.1"/>
</dbReference>
<keyword evidence="9" id="KW-1185">Reference proteome</keyword>
<evidence type="ECO:0000313" key="8">
    <source>
        <dbReference type="EMBL" id="ANC32358.1"/>
    </source>
</evidence>
<dbReference type="AlphaFoldDB" id="A0A161I926"/>
<dbReference type="GO" id="GO:0006508">
    <property type="term" value="P:proteolysis"/>
    <property type="evidence" value="ECO:0007669"/>
    <property type="project" value="UniProtKB-KW"/>
</dbReference>
<dbReference type="InterPro" id="IPR006311">
    <property type="entry name" value="TAT_signal"/>
</dbReference>
<proteinExistence type="inferred from homology"/>
<feature type="domain" description="Peptidase S8/S53" evidence="7">
    <location>
        <begin position="193"/>
        <end position="438"/>
    </location>
</feature>
<dbReference type="STRING" id="1300344.I598_2839"/>
<dbReference type="SUPFAM" id="SSF52743">
    <property type="entry name" value="Subtilisin-like"/>
    <property type="match status" value="1"/>
</dbReference>
<dbReference type="PROSITE" id="PS51318">
    <property type="entry name" value="TAT"/>
    <property type="match status" value="1"/>
</dbReference>
<evidence type="ECO:0000256" key="5">
    <source>
        <dbReference type="PROSITE-ProRule" id="PRU01240"/>
    </source>
</evidence>